<dbReference type="RefSeq" id="WP_219069997.1">
    <property type="nucleotide sequence ID" value="NZ_CAJUXY010000071.1"/>
</dbReference>
<dbReference type="Proteomes" id="UP001056610">
    <property type="component" value="Chromosome"/>
</dbReference>
<organism evidence="1 2">
    <name type="scientific">Candidatus Mycobacterium methanotrophicum</name>
    <dbReference type="NCBI Taxonomy" id="2943498"/>
    <lineage>
        <taxon>Bacteria</taxon>
        <taxon>Bacillati</taxon>
        <taxon>Actinomycetota</taxon>
        <taxon>Actinomycetes</taxon>
        <taxon>Mycobacteriales</taxon>
        <taxon>Mycobacteriaceae</taxon>
        <taxon>Mycobacterium</taxon>
    </lineage>
</organism>
<keyword evidence="2" id="KW-1185">Reference proteome</keyword>
<evidence type="ECO:0000313" key="2">
    <source>
        <dbReference type="Proteomes" id="UP001056610"/>
    </source>
</evidence>
<proteinExistence type="predicted"/>
<gene>
    <name evidence="1" type="ORF">M5I08_18120</name>
</gene>
<protein>
    <submittedName>
        <fullName evidence="1">Uncharacterized protein</fullName>
    </submittedName>
</protein>
<accession>A0ABY4QJU2</accession>
<sequence length="70" mass="7841">MSDFDYRPQPGFLSEWSLSVSGYDDPVLNGQVDILPPRQLVELEIEIRTWEEDYAEETGAALTRVHGGSG</sequence>
<dbReference type="EMBL" id="CP097320">
    <property type="protein sequence ID" value="UQX10101.1"/>
    <property type="molecule type" value="Genomic_DNA"/>
</dbReference>
<name>A0ABY4QJU2_9MYCO</name>
<reference evidence="1" key="1">
    <citation type="submission" date="2022-05" db="EMBL/GenBank/DDBJ databases">
        <title>A methanotrophic Mycobacterium dominates a cave microbial ecosystem.</title>
        <authorList>
            <person name="Van Spanning R.J.M."/>
            <person name="Guan Q."/>
            <person name="Melkonian C."/>
            <person name="Gallant J."/>
            <person name="Polerecky L."/>
            <person name="Flot J.-F."/>
            <person name="Brandt B.W."/>
            <person name="Braster M."/>
            <person name="Iturbe Espinoza P."/>
            <person name="Aerts J."/>
            <person name="Meima-Franke M."/>
            <person name="Piersma S.R."/>
            <person name="Bunduc C."/>
            <person name="Ummels R."/>
            <person name="Pain A."/>
            <person name="Fleming E.J."/>
            <person name="van der Wel N."/>
            <person name="Gherman V.D."/>
            <person name="Sarbu S.M."/>
            <person name="Bodelier P.L.E."/>
            <person name="Bitter W."/>
        </authorList>
    </citation>
    <scope>NUCLEOTIDE SEQUENCE</scope>
    <source>
        <strain evidence="1">Sulfur Cave</strain>
    </source>
</reference>
<evidence type="ECO:0000313" key="1">
    <source>
        <dbReference type="EMBL" id="UQX10101.1"/>
    </source>
</evidence>